<keyword evidence="3" id="KW-1185">Reference proteome</keyword>
<evidence type="ECO:0000313" key="2">
    <source>
        <dbReference type="EMBL" id="TPQ18050.1"/>
    </source>
</evidence>
<evidence type="ECO:0000256" key="1">
    <source>
        <dbReference type="SAM" id="MobiDB-lite"/>
    </source>
</evidence>
<protein>
    <submittedName>
        <fullName evidence="2">Uncharacterized protein</fullName>
    </submittedName>
</protein>
<dbReference type="RefSeq" id="WP_119104193.1">
    <property type="nucleotide sequence ID" value="NZ_QXMJ01000180.1"/>
</dbReference>
<sequence length="294" mass="33080">MELDAVAEELYGVRPDEFTAARNQRAAAARKDGDRQLADQIKALRRPTLSAWASNLLVREQPEVVEPLIRLGEGLRQAHRDLDGEQLRALSRQQHALIAAMSRQARQLAAEAGQHVSEDVRQEVEQTLRAVLADPDAAQQWAKGRLTKPLDPTTGFAAAGGRRLRLVTPPAPQPERRDQDKKTGRAEAEQRRRRQVEEVRQEAEAAEQELRESQERAARDHGAAQDAKERVADLHQRISELTEQRKGLAAQAREAEAEERRVRDRQRDSDRAARQAQRRADAAAARLKRLSGDM</sequence>
<organism evidence="2 3">
    <name type="scientific">Streptomyces sporangiiformans</name>
    <dbReference type="NCBI Taxonomy" id="2315329"/>
    <lineage>
        <taxon>Bacteria</taxon>
        <taxon>Bacillati</taxon>
        <taxon>Actinomycetota</taxon>
        <taxon>Actinomycetes</taxon>
        <taxon>Kitasatosporales</taxon>
        <taxon>Streptomycetaceae</taxon>
        <taxon>Streptomyces</taxon>
    </lineage>
</organism>
<dbReference type="EMBL" id="VCHX02000180">
    <property type="protein sequence ID" value="TPQ18050.1"/>
    <property type="molecule type" value="Genomic_DNA"/>
</dbReference>
<dbReference type="OrthoDB" id="3541690at2"/>
<gene>
    <name evidence="2" type="ORF">FGD71_032765</name>
</gene>
<proteinExistence type="predicted"/>
<feature type="compositionally biased region" description="Basic and acidic residues" evidence="1">
    <location>
        <begin position="253"/>
        <end position="281"/>
    </location>
</feature>
<dbReference type="Proteomes" id="UP000317378">
    <property type="component" value="Unassembled WGS sequence"/>
</dbReference>
<dbReference type="AlphaFoldDB" id="A0A505D690"/>
<feature type="compositionally biased region" description="Basic and acidic residues" evidence="1">
    <location>
        <begin position="174"/>
        <end position="246"/>
    </location>
</feature>
<accession>A0A505D690</accession>
<reference evidence="2 3" key="1">
    <citation type="submission" date="2019-06" db="EMBL/GenBank/DDBJ databases">
        <title>Streptomyces sporangiiformans sp. nov., a novel actinomycete isolated from soil in Mount Song.</title>
        <authorList>
            <person name="Han L."/>
        </authorList>
    </citation>
    <scope>NUCLEOTIDE SEQUENCE [LARGE SCALE GENOMIC DNA]</scope>
    <source>
        <strain evidence="2 3">NEAU-SSA 1</strain>
    </source>
</reference>
<name>A0A505D690_9ACTN</name>
<comment type="caution">
    <text evidence="2">The sequence shown here is derived from an EMBL/GenBank/DDBJ whole genome shotgun (WGS) entry which is preliminary data.</text>
</comment>
<evidence type="ECO:0000313" key="3">
    <source>
        <dbReference type="Proteomes" id="UP000317378"/>
    </source>
</evidence>
<feature type="region of interest" description="Disordered" evidence="1">
    <location>
        <begin position="143"/>
        <end position="294"/>
    </location>
</feature>